<keyword evidence="7 11" id="KW-0418">Kinase</keyword>
<comment type="catalytic activity">
    <reaction evidence="1">
        <text>ATP + protein L-histidine = ADP + protein N-phospho-L-histidine.</text>
        <dbReference type="EC" id="2.7.13.3"/>
    </reaction>
</comment>
<dbReference type="RefSeq" id="WP_377244383.1">
    <property type="nucleotide sequence ID" value="NZ_JBHLXP010000003.1"/>
</dbReference>
<dbReference type="InterPro" id="IPR050980">
    <property type="entry name" value="2C_sensor_his_kinase"/>
</dbReference>
<sequence>MLQDPLSPESKPHSQIKQLQKFRWGLVGTAYLAALAAWIFHYPISSWPLMLLLLSLYGCTNLSLVWLPGAAQHPQRIFALAILYDLSLFTLMLALSGGASNGLIALLLLPVAVSAVLLPRRIALLTATLAVTCYLLLAILLPLSQVDPNTGQLIYDPHAAHRSHQVFIDGTEQSQMMPEQFSSHLWQMAWAFALSAFFIAAFGSAQARLVRQKSRELYQLQQQQSQQEQMLAVATYAANAAHDLATPLQNLTLLTDELSDSPPDPTLLADLREEVRRCQRIVQQLRQNALQLRQPQAKEALCGVAQRALKLWLVSRPEISLTLTEHIDHTENPVADALAWSAALFNILDNAADASLAQQQPRLDIRISQHQQQFSMQIRDFGQGLPAEQLATLGKTPYDSAEGLGLGQFLANSSIERCGGQVLRRRAEGVGLITEIRYPAKGVQ</sequence>
<comment type="subcellular location">
    <subcellularLocation>
        <location evidence="2">Cell membrane</location>
        <topology evidence="2">Multi-pass membrane protein</topology>
    </subcellularLocation>
</comment>
<dbReference type="InterPro" id="IPR036097">
    <property type="entry name" value="HisK_dim/P_sf"/>
</dbReference>
<dbReference type="Pfam" id="PF25323">
    <property type="entry name" value="6TM_PilS"/>
    <property type="match status" value="1"/>
</dbReference>
<dbReference type="Pfam" id="PF00512">
    <property type="entry name" value="HisKA"/>
    <property type="match status" value="1"/>
</dbReference>
<evidence type="ECO:0000256" key="5">
    <source>
        <dbReference type="ARBA" id="ARBA00022679"/>
    </source>
</evidence>
<keyword evidence="6" id="KW-0547">Nucleotide-binding</keyword>
<dbReference type="Gene3D" id="3.30.565.10">
    <property type="entry name" value="Histidine kinase-like ATPase, C-terminal domain"/>
    <property type="match status" value="1"/>
</dbReference>
<comment type="caution">
    <text evidence="11">The sequence shown here is derived from an EMBL/GenBank/DDBJ whole genome shotgun (WGS) entry which is preliminary data.</text>
</comment>
<evidence type="ECO:0000313" key="11">
    <source>
        <dbReference type="EMBL" id="MFC0049114.1"/>
    </source>
</evidence>
<dbReference type="Gene3D" id="1.10.287.130">
    <property type="match status" value="1"/>
</dbReference>
<dbReference type="InterPro" id="IPR003661">
    <property type="entry name" value="HisK_dim/P_dom"/>
</dbReference>
<evidence type="ECO:0000313" key="12">
    <source>
        <dbReference type="Proteomes" id="UP001589813"/>
    </source>
</evidence>
<dbReference type="EC" id="2.7.13.3" evidence="3"/>
<proteinExistence type="predicted"/>
<dbReference type="EMBL" id="JBHLXP010000003">
    <property type="protein sequence ID" value="MFC0049114.1"/>
    <property type="molecule type" value="Genomic_DNA"/>
</dbReference>
<keyword evidence="4" id="KW-1003">Cell membrane</keyword>
<dbReference type="SUPFAM" id="SSF55874">
    <property type="entry name" value="ATPase domain of HSP90 chaperone/DNA topoisomerase II/histidine kinase"/>
    <property type="match status" value="1"/>
</dbReference>
<dbReference type="SMART" id="SM00387">
    <property type="entry name" value="HATPase_c"/>
    <property type="match status" value="1"/>
</dbReference>
<dbReference type="PANTHER" id="PTHR44936">
    <property type="entry name" value="SENSOR PROTEIN CREC"/>
    <property type="match status" value="1"/>
</dbReference>
<evidence type="ECO:0000256" key="3">
    <source>
        <dbReference type="ARBA" id="ARBA00012438"/>
    </source>
</evidence>
<dbReference type="GO" id="GO:0016301">
    <property type="term" value="F:kinase activity"/>
    <property type="evidence" value="ECO:0007669"/>
    <property type="project" value="UniProtKB-KW"/>
</dbReference>
<dbReference type="Pfam" id="PF02518">
    <property type="entry name" value="HATPase_c"/>
    <property type="match status" value="1"/>
</dbReference>
<dbReference type="InterPro" id="IPR005467">
    <property type="entry name" value="His_kinase_dom"/>
</dbReference>
<evidence type="ECO:0000259" key="10">
    <source>
        <dbReference type="PROSITE" id="PS50109"/>
    </source>
</evidence>
<protein>
    <recommendedName>
        <fullName evidence="3">histidine kinase</fullName>
        <ecNumber evidence="3">2.7.13.3</ecNumber>
    </recommendedName>
</protein>
<dbReference type="PROSITE" id="PS50109">
    <property type="entry name" value="HIS_KIN"/>
    <property type="match status" value="1"/>
</dbReference>
<accession>A0ABV6BE19</accession>
<evidence type="ECO:0000256" key="9">
    <source>
        <dbReference type="SAM" id="Phobius"/>
    </source>
</evidence>
<dbReference type="Proteomes" id="UP001589813">
    <property type="component" value="Unassembled WGS sequence"/>
</dbReference>
<evidence type="ECO:0000256" key="4">
    <source>
        <dbReference type="ARBA" id="ARBA00022475"/>
    </source>
</evidence>
<name>A0ABV6BE19_9GAMM</name>
<dbReference type="SMART" id="SM00388">
    <property type="entry name" value="HisKA"/>
    <property type="match status" value="1"/>
</dbReference>
<feature type="transmembrane region" description="Helical" evidence="9">
    <location>
        <begin position="185"/>
        <end position="205"/>
    </location>
</feature>
<dbReference type="PANTHER" id="PTHR44936:SF10">
    <property type="entry name" value="SENSOR PROTEIN RSTB"/>
    <property type="match status" value="1"/>
</dbReference>
<evidence type="ECO:0000256" key="2">
    <source>
        <dbReference type="ARBA" id="ARBA00004651"/>
    </source>
</evidence>
<evidence type="ECO:0000256" key="8">
    <source>
        <dbReference type="ARBA" id="ARBA00022840"/>
    </source>
</evidence>
<keyword evidence="9" id="KW-0812">Transmembrane</keyword>
<organism evidence="11 12">
    <name type="scientific">Rheinheimera tilapiae</name>
    <dbReference type="NCBI Taxonomy" id="875043"/>
    <lineage>
        <taxon>Bacteria</taxon>
        <taxon>Pseudomonadati</taxon>
        <taxon>Pseudomonadota</taxon>
        <taxon>Gammaproteobacteria</taxon>
        <taxon>Chromatiales</taxon>
        <taxon>Chromatiaceae</taxon>
        <taxon>Rheinheimera</taxon>
    </lineage>
</organism>
<keyword evidence="9" id="KW-0472">Membrane</keyword>
<feature type="domain" description="Histidine kinase" evidence="10">
    <location>
        <begin position="239"/>
        <end position="442"/>
    </location>
</feature>
<dbReference type="SUPFAM" id="SSF47384">
    <property type="entry name" value="Homodimeric domain of signal transducing histidine kinase"/>
    <property type="match status" value="1"/>
</dbReference>
<feature type="transmembrane region" description="Helical" evidence="9">
    <location>
        <begin position="46"/>
        <end position="65"/>
    </location>
</feature>
<evidence type="ECO:0000256" key="7">
    <source>
        <dbReference type="ARBA" id="ARBA00022777"/>
    </source>
</evidence>
<gene>
    <name evidence="11" type="ORF">ACFFJP_12535</name>
</gene>
<evidence type="ECO:0000256" key="6">
    <source>
        <dbReference type="ARBA" id="ARBA00022741"/>
    </source>
</evidence>
<keyword evidence="8" id="KW-0067">ATP-binding</keyword>
<keyword evidence="5" id="KW-0808">Transferase</keyword>
<keyword evidence="9" id="KW-1133">Transmembrane helix</keyword>
<keyword evidence="12" id="KW-1185">Reference proteome</keyword>
<reference evidence="11 12" key="1">
    <citation type="submission" date="2024-09" db="EMBL/GenBank/DDBJ databases">
        <authorList>
            <person name="Sun Q."/>
            <person name="Mori K."/>
        </authorList>
    </citation>
    <scope>NUCLEOTIDE SEQUENCE [LARGE SCALE GENOMIC DNA]</scope>
    <source>
        <strain evidence="11 12">KCTC 23315</strain>
    </source>
</reference>
<dbReference type="InterPro" id="IPR003594">
    <property type="entry name" value="HATPase_dom"/>
</dbReference>
<feature type="transmembrane region" description="Helical" evidence="9">
    <location>
        <begin position="21"/>
        <end position="40"/>
    </location>
</feature>
<evidence type="ECO:0000256" key="1">
    <source>
        <dbReference type="ARBA" id="ARBA00000085"/>
    </source>
</evidence>
<feature type="transmembrane region" description="Helical" evidence="9">
    <location>
        <begin position="123"/>
        <end position="143"/>
    </location>
</feature>
<dbReference type="InterPro" id="IPR036890">
    <property type="entry name" value="HATPase_C_sf"/>
</dbReference>